<evidence type="ECO:0000313" key="3">
    <source>
        <dbReference type="Proteomes" id="UP000698800"/>
    </source>
</evidence>
<dbReference type="AlphaFoldDB" id="A0A9P8ICA0"/>
<dbReference type="EMBL" id="JAGHQL010000075">
    <property type="protein sequence ID" value="KAH0541562.1"/>
    <property type="molecule type" value="Genomic_DNA"/>
</dbReference>
<gene>
    <name evidence="2" type="ORF">FGG08_003974</name>
</gene>
<evidence type="ECO:0000313" key="2">
    <source>
        <dbReference type="EMBL" id="KAH0541562.1"/>
    </source>
</evidence>
<feature type="domain" description="Heterokaryon incompatibility" evidence="1">
    <location>
        <begin position="187"/>
        <end position="343"/>
    </location>
</feature>
<dbReference type="Proteomes" id="UP000698800">
    <property type="component" value="Unassembled WGS sequence"/>
</dbReference>
<evidence type="ECO:0000259" key="1">
    <source>
        <dbReference type="Pfam" id="PF06985"/>
    </source>
</evidence>
<dbReference type="PANTHER" id="PTHR33112:SF16">
    <property type="entry name" value="HETEROKARYON INCOMPATIBILITY DOMAIN-CONTAINING PROTEIN"/>
    <property type="match status" value="1"/>
</dbReference>
<protein>
    <recommendedName>
        <fullName evidence="1">Heterokaryon incompatibility domain-containing protein</fullName>
    </recommendedName>
</protein>
<name>A0A9P8ICA0_9PEZI</name>
<dbReference type="InterPro" id="IPR010730">
    <property type="entry name" value="HET"/>
</dbReference>
<organism evidence="2 3">
    <name type="scientific">Glutinoglossum americanum</name>
    <dbReference type="NCBI Taxonomy" id="1670608"/>
    <lineage>
        <taxon>Eukaryota</taxon>
        <taxon>Fungi</taxon>
        <taxon>Dikarya</taxon>
        <taxon>Ascomycota</taxon>
        <taxon>Pezizomycotina</taxon>
        <taxon>Geoglossomycetes</taxon>
        <taxon>Geoglossales</taxon>
        <taxon>Geoglossaceae</taxon>
        <taxon>Glutinoglossum</taxon>
    </lineage>
</organism>
<keyword evidence="3" id="KW-1185">Reference proteome</keyword>
<reference evidence="2" key="1">
    <citation type="submission" date="2021-03" db="EMBL/GenBank/DDBJ databases">
        <title>Comparative genomics and phylogenomic investigation of the class Geoglossomycetes provide insights into ecological specialization and systematics.</title>
        <authorList>
            <person name="Melie T."/>
            <person name="Pirro S."/>
            <person name="Miller A.N."/>
            <person name="Quandt A."/>
        </authorList>
    </citation>
    <scope>NUCLEOTIDE SEQUENCE</scope>
    <source>
        <strain evidence="2">GBOQ0MN5Z8</strain>
    </source>
</reference>
<sequence length="682" mass="77205">MAPCDLCYDLDLNRLAERIVPHYHDFKLNELGMTFEALDASAESGCRICHLLRRGAGCFRPEYSMRFEDYSHLSLRLVIKERSVCGLIKVNNDVVVEVEFFTKPGTSCPYPVFGPGTPLMTDPESSECYEMVQKRIRECISAHSSCRMRDPANAFPKRLLDLGVVADGGNEPSHIRLYEPRGETAPYAALSHCWGTEPLLRTTLQMTRAPIEFTWSSLPKSFQDAAKVARNLGLRYLWIDSLCIVQDDPLDWEEEAAKMGSIYEGSYVTIAATSATGSTHGFLSQRQDPYELVEAGTGGSQFSVFVRKFISEEDHEWLLLPSHARTSGKELHPLLERGWCFQERMMASRVLHYTDREVVFECNSGYRCECNGMEEAIPHSLKFLQSRMMDPDPIDVDNPTREVLAKVIGIDKGWGEELNESFASRNTSLKYAQGWNFFAQRYSETKLTYQEDILPALSALANRMKRLTGDTYLAGLWKQHIPGCFLWVSYYYYDAYRAKRTKSAVATDASPLVTQEPSYIAPSFSWTSRVAKIRWWRLDNTAQQEVELLEADCKPRGSDPLGEVSSGFVKLRGRMIAVADIGTHAIAKKYKQLATGEWEYVGNYRGGGCTWDTWADFEDSLRYHERSYLLRIYSTGGPWRQAIALILRPAAEGSGAYRRVGLVGGCDNSDFENIENMDITIV</sequence>
<comment type="caution">
    <text evidence="2">The sequence shown here is derived from an EMBL/GenBank/DDBJ whole genome shotgun (WGS) entry which is preliminary data.</text>
</comment>
<dbReference type="Pfam" id="PF06985">
    <property type="entry name" value="HET"/>
    <property type="match status" value="1"/>
</dbReference>
<accession>A0A9P8ICA0</accession>
<proteinExistence type="predicted"/>
<dbReference type="PANTHER" id="PTHR33112">
    <property type="entry name" value="DOMAIN PROTEIN, PUTATIVE-RELATED"/>
    <property type="match status" value="1"/>
</dbReference>
<dbReference type="OrthoDB" id="5347061at2759"/>